<dbReference type="InterPro" id="IPR011711">
    <property type="entry name" value="GntR_C"/>
</dbReference>
<name>A0A4R3KD69_9FIRM</name>
<dbReference type="Gene3D" id="1.10.10.10">
    <property type="entry name" value="Winged helix-like DNA-binding domain superfamily/Winged helix DNA-binding domain"/>
    <property type="match status" value="1"/>
</dbReference>
<evidence type="ECO:0000313" key="6">
    <source>
        <dbReference type="Proteomes" id="UP000295726"/>
    </source>
</evidence>
<keyword evidence="6" id="KW-1185">Reference proteome</keyword>
<dbReference type="PANTHER" id="PTHR43537:SF24">
    <property type="entry name" value="GLUCONATE OPERON TRANSCRIPTIONAL REPRESSOR"/>
    <property type="match status" value="1"/>
</dbReference>
<dbReference type="Pfam" id="PF00392">
    <property type="entry name" value="GntR"/>
    <property type="match status" value="1"/>
</dbReference>
<dbReference type="InterPro" id="IPR036390">
    <property type="entry name" value="WH_DNA-bd_sf"/>
</dbReference>
<keyword evidence="3" id="KW-0804">Transcription</keyword>
<evidence type="ECO:0000256" key="3">
    <source>
        <dbReference type="ARBA" id="ARBA00023163"/>
    </source>
</evidence>
<dbReference type="GO" id="GO:0003677">
    <property type="term" value="F:DNA binding"/>
    <property type="evidence" value="ECO:0007669"/>
    <property type="project" value="UniProtKB-KW"/>
</dbReference>
<feature type="domain" description="HTH gntR-type" evidence="4">
    <location>
        <begin position="20"/>
        <end position="87"/>
    </location>
</feature>
<dbReference type="Proteomes" id="UP000295726">
    <property type="component" value="Unassembled WGS sequence"/>
</dbReference>
<dbReference type="CDD" id="cd07377">
    <property type="entry name" value="WHTH_GntR"/>
    <property type="match status" value="1"/>
</dbReference>
<dbReference type="SMART" id="SM00345">
    <property type="entry name" value="HTH_GNTR"/>
    <property type="match status" value="1"/>
</dbReference>
<dbReference type="EMBL" id="SLZZ01000004">
    <property type="protein sequence ID" value="TCS81214.1"/>
    <property type="molecule type" value="Genomic_DNA"/>
</dbReference>
<evidence type="ECO:0000313" key="5">
    <source>
        <dbReference type="EMBL" id="TCS81214.1"/>
    </source>
</evidence>
<gene>
    <name evidence="5" type="ORF">EDD59_104147</name>
</gene>
<keyword evidence="2" id="KW-0238">DNA-binding</keyword>
<sequence>MRTSARITMNDLNNETLQHNKLPALVLDKLMEWIMSGKLLMGDKLNTEELANQLGVSRMPIREALSNLEKMGLAESVPYAGTRLVTLTKEDVRQIYIARTALEPVAAKYACEKITDKKIENLRKIHEEYKEIASQDKPDAIDVYQQNRLYHFAIYKASELGRVCTMIESLWDNLSFFKLIYGQALLNNRESRERMIMEHQGYLDALEKRNSDLIYGLLRENLEKRAENIPYNSDAYFHEEV</sequence>
<organism evidence="5 6">
    <name type="scientific">Muricomes intestini</name>
    <dbReference type="NCBI Taxonomy" id="1796634"/>
    <lineage>
        <taxon>Bacteria</taxon>
        <taxon>Bacillati</taxon>
        <taxon>Bacillota</taxon>
        <taxon>Clostridia</taxon>
        <taxon>Lachnospirales</taxon>
        <taxon>Lachnospiraceae</taxon>
        <taxon>Muricomes</taxon>
    </lineage>
</organism>
<dbReference type="RefSeq" id="WP_132379392.1">
    <property type="nucleotide sequence ID" value="NZ_DAIPCY010000064.1"/>
</dbReference>
<dbReference type="InterPro" id="IPR008920">
    <property type="entry name" value="TF_FadR/GntR_C"/>
</dbReference>
<reference evidence="5 6" key="1">
    <citation type="submission" date="2019-03" db="EMBL/GenBank/DDBJ databases">
        <title>Genomic Encyclopedia of Type Strains, Phase IV (KMG-IV): sequencing the most valuable type-strain genomes for metagenomic binning, comparative biology and taxonomic classification.</title>
        <authorList>
            <person name="Goeker M."/>
        </authorList>
    </citation>
    <scope>NUCLEOTIDE SEQUENCE [LARGE SCALE GENOMIC DNA]</scope>
    <source>
        <strain evidence="5 6">DSM 29489</strain>
    </source>
</reference>
<comment type="caution">
    <text evidence="5">The sequence shown here is derived from an EMBL/GenBank/DDBJ whole genome shotgun (WGS) entry which is preliminary data.</text>
</comment>
<dbReference type="PRINTS" id="PR00035">
    <property type="entry name" value="HTHGNTR"/>
</dbReference>
<keyword evidence="1" id="KW-0805">Transcription regulation</keyword>
<dbReference type="SUPFAM" id="SSF46785">
    <property type="entry name" value="Winged helix' DNA-binding domain"/>
    <property type="match status" value="1"/>
</dbReference>
<evidence type="ECO:0000259" key="4">
    <source>
        <dbReference type="PROSITE" id="PS50949"/>
    </source>
</evidence>
<evidence type="ECO:0000256" key="1">
    <source>
        <dbReference type="ARBA" id="ARBA00023015"/>
    </source>
</evidence>
<dbReference type="Gene3D" id="1.20.120.530">
    <property type="entry name" value="GntR ligand-binding domain-like"/>
    <property type="match status" value="1"/>
</dbReference>
<dbReference type="OrthoDB" id="9781630at2"/>
<dbReference type="PROSITE" id="PS50949">
    <property type="entry name" value="HTH_GNTR"/>
    <property type="match status" value="1"/>
</dbReference>
<proteinExistence type="predicted"/>
<dbReference type="Pfam" id="PF07729">
    <property type="entry name" value="FCD"/>
    <property type="match status" value="1"/>
</dbReference>
<dbReference type="AlphaFoldDB" id="A0A4R3KD69"/>
<dbReference type="InterPro" id="IPR000524">
    <property type="entry name" value="Tscrpt_reg_HTH_GntR"/>
</dbReference>
<dbReference type="SUPFAM" id="SSF48008">
    <property type="entry name" value="GntR ligand-binding domain-like"/>
    <property type="match status" value="1"/>
</dbReference>
<dbReference type="InterPro" id="IPR036388">
    <property type="entry name" value="WH-like_DNA-bd_sf"/>
</dbReference>
<evidence type="ECO:0000256" key="2">
    <source>
        <dbReference type="ARBA" id="ARBA00023125"/>
    </source>
</evidence>
<protein>
    <submittedName>
        <fullName evidence="5">GntR family transcriptional regulator</fullName>
    </submittedName>
</protein>
<dbReference type="SMART" id="SM00895">
    <property type="entry name" value="FCD"/>
    <property type="match status" value="1"/>
</dbReference>
<accession>A0A4R3KD69</accession>
<dbReference type="PANTHER" id="PTHR43537">
    <property type="entry name" value="TRANSCRIPTIONAL REGULATOR, GNTR FAMILY"/>
    <property type="match status" value="1"/>
</dbReference>
<dbReference type="GO" id="GO:0003700">
    <property type="term" value="F:DNA-binding transcription factor activity"/>
    <property type="evidence" value="ECO:0007669"/>
    <property type="project" value="InterPro"/>
</dbReference>